<sequence length="121" mass="13675">LKNPESEKVRALEMSVKEIREAKNELIKISCDEKQRALYELRAKALKDETSALNKAKREGKEEGLKEGKEKGLKEGKEKGIKEGEKIKSLEIAKNLLDVLDDETIALKTGLTVDEINQLRK</sequence>
<proteinExistence type="predicted"/>
<gene>
    <name evidence="2" type="ORF">GBZ86_16735</name>
</gene>
<feature type="region of interest" description="Disordered" evidence="1">
    <location>
        <begin position="50"/>
        <end position="77"/>
    </location>
</feature>
<dbReference type="Proteomes" id="UP000430345">
    <property type="component" value="Unassembled WGS sequence"/>
</dbReference>
<reference evidence="2 3" key="1">
    <citation type="submission" date="2019-10" db="EMBL/GenBank/DDBJ databases">
        <title>The Genome Sequence of Clostridium tarantellae Isolated from Fish Brain.</title>
        <authorList>
            <person name="Bano L."/>
            <person name="Kiel M."/>
            <person name="Sales G."/>
            <person name="Doxey A.C."/>
            <person name="Mansfield M.J."/>
            <person name="Schiavone M."/>
            <person name="Rossetto O."/>
            <person name="Pirazzini M."/>
            <person name="Dobrindt U."/>
            <person name="Montecucco C."/>
        </authorList>
    </citation>
    <scope>NUCLEOTIDE SEQUENCE [LARGE SCALE GENOMIC DNA]</scope>
    <source>
        <strain evidence="2 3">DSM 3997</strain>
    </source>
</reference>
<protein>
    <recommendedName>
        <fullName evidence="4">Rpn family recombination-promoting nuclease/putative transposase</fullName>
    </recommendedName>
</protein>
<dbReference type="PANTHER" id="PTHR41317:SF1">
    <property type="entry name" value="PD-(D_E)XK NUCLEASE FAMILY TRANSPOSASE"/>
    <property type="match status" value="1"/>
</dbReference>
<evidence type="ECO:0000313" key="3">
    <source>
        <dbReference type="Proteomes" id="UP000430345"/>
    </source>
</evidence>
<dbReference type="EMBL" id="WHJC01000645">
    <property type="protein sequence ID" value="MPQ45357.1"/>
    <property type="molecule type" value="Genomic_DNA"/>
</dbReference>
<evidence type="ECO:0008006" key="4">
    <source>
        <dbReference type="Google" id="ProtNLM"/>
    </source>
</evidence>
<name>A0A6I1MT71_9CLOT</name>
<dbReference type="AlphaFoldDB" id="A0A6I1MT71"/>
<accession>A0A6I1MT71</accession>
<feature type="non-terminal residue" evidence="2">
    <location>
        <position position="1"/>
    </location>
</feature>
<keyword evidence="3" id="KW-1185">Reference proteome</keyword>
<evidence type="ECO:0000256" key="1">
    <source>
        <dbReference type="SAM" id="MobiDB-lite"/>
    </source>
</evidence>
<comment type="caution">
    <text evidence="2">The sequence shown here is derived from an EMBL/GenBank/DDBJ whole genome shotgun (WGS) entry which is preliminary data.</text>
</comment>
<organism evidence="2 3">
    <name type="scientific">Clostridium tarantellae</name>
    <dbReference type="NCBI Taxonomy" id="39493"/>
    <lineage>
        <taxon>Bacteria</taxon>
        <taxon>Bacillati</taxon>
        <taxon>Bacillota</taxon>
        <taxon>Clostridia</taxon>
        <taxon>Eubacteriales</taxon>
        <taxon>Clostridiaceae</taxon>
        <taxon>Clostridium</taxon>
    </lineage>
</organism>
<evidence type="ECO:0000313" key="2">
    <source>
        <dbReference type="EMBL" id="MPQ45357.1"/>
    </source>
</evidence>
<dbReference type="PANTHER" id="PTHR41317">
    <property type="entry name" value="PD-(D_E)XK NUCLEASE FAMILY TRANSPOSASE"/>
    <property type="match status" value="1"/>
</dbReference>